<proteinExistence type="predicted"/>
<reference evidence="1 2" key="1">
    <citation type="submission" date="2012-04" db="EMBL/GenBank/DDBJ databases">
        <title>The Genome Sequence of Afipia broomeae ATCC 49717.</title>
        <authorList>
            <consortium name="The Broad Institute Genome Sequencing Platform"/>
            <person name="Earl A."/>
            <person name="Ward D."/>
            <person name="Feldgarden M."/>
            <person name="Gevers D."/>
            <person name="Huys G."/>
            <person name="Walker B."/>
            <person name="Young S.K."/>
            <person name="Zeng Q."/>
            <person name="Gargeya S."/>
            <person name="Fitzgerald M."/>
            <person name="Haas B."/>
            <person name="Abouelleil A."/>
            <person name="Alvarado L."/>
            <person name="Arachchi H.M."/>
            <person name="Berlin A."/>
            <person name="Chapman S.B."/>
            <person name="Goldberg J."/>
            <person name="Griggs A."/>
            <person name="Gujja S."/>
            <person name="Hansen M."/>
            <person name="Howarth C."/>
            <person name="Imamovic A."/>
            <person name="Larimer J."/>
            <person name="McCowen C."/>
            <person name="Montmayeur A."/>
            <person name="Murphy C."/>
            <person name="Neiman D."/>
            <person name="Pearson M."/>
            <person name="Priest M."/>
            <person name="Roberts A."/>
            <person name="Saif S."/>
            <person name="Shea T."/>
            <person name="Sisk P."/>
            <person name="Sykes S."/>
            <person name="Wortman J."/>
            <person name="Nusbaum C."/>
            <person name="Birren B."/>
        </authorList>
    </citation>
    <scope>NUCLEOTIDE SEQUENCE [LARGE SCALE GENOMIC DNA]</scope>
    <source>
        <strain evidence="1 2">ATCC 49717</strain>
    </source>
</reference>
<accession>K8PFW0</accession>
<dbReference type="AlphaFoldDB" id="K8PFW0"/>
<evidence type="ECO:0000313" key="1">
    <source>
        <dbReference type="EMBL" id="EKS38460.1"/>
    </source>
</evidence>
<dbReference type="Proteomes" id="UP000001096">
    <property type="component" value="Unassembled WGS sequence"/>
</dbReference>
<protein>
    <recommendedName>
        <fullName evidence="3">Apea-like HEPN domain-containing protein</fullName>
    </recommendedName>
</protein>
<comment type="caution">
    <text evidence="1">The sequence shown here is derived from an EMBL/GenBank/DDBJ whole genome shotgun (WGS) entry which is preliminary data.</text>
</comment>
<dbReference type="PATRIC" id="fig|883078.3.peg.2373"/>
<gene>
    <name evidence="1" type="ORF">HMPREF9695_02300</name>
</gene>
<sequence>MPWTLGLVEAMGAVELIDRLNLETKNRIILILLDSNFEIALKEFIVHRSDLFPFPKYNDAKIAEIFSKRHLVLNEIKSRVDIPKELIEKAKHYYGLRNKFIHERATVDVTDRDIKNYRAVVAKTLNILFDLNFPKSA</sequence>
<evidence type="ECO:0000313" key="2">
    <source>
        <dbReference type="Proteomes" id="UP000001096"/>
    </source>
</evidence>
<dbReference type="HOGENOM" id="CLU_1860972_0_0_5"/>
<organism evidence="1 2">
    <name type="scientific">Afipia broomeae ATCC 49717</name>
    <dbReference type="NCBI Taxonomy" id="883078"/>
    <lineage>
        <taxon>Bacteria</taxon>
        <taxon>Pseudomonadati</taxon>
        <taxon>Pseudomonadota</taxon>
        <taxon>Alphaproteobacteria</taxon>
        <taxon>Hyphomicrobiales</taxon>
        <taxon>Nitrobacteraceae</taxon>
        <taxon>Afipia</taxon>
    </lineage>
</organism>
<keyword evidence="2" id="KW-1185">Reference proteome</keyword>
<evidence type="ECO:0008006" key="3">
    <source>
        <dbReference type="Google" id="ProtNLM"/>
    </source>
</evidence>
<name>K8PFW0_9BRAD</name>
<dbReference type="eggNOG" id="COG0326">
    <property type="taxonomic scope" value="Bacteria"/>
</dbReference>
<dbReference type="EMBL" id="AGWX01000003">
    <property type="protein sequence ID" value="EKS38460.1"/>
    <property type="molecule type" value="Genomic_DNA"/>
</dbReference>